<evidence type="ECO:0000256" key="1">
    <source>
        <dbReference type="SAM" id="Phobius"/>
    </source>
</evidence>
<protein>
    <submittedName>
        <fullName evidence="2">Uncharacterized protein</fullName>
    </submittedName>
</protein>
<gene>
    <name evidence="2" type="ORF">SGFS_013490</name>
</gene>
<keyword evidence="1" id="KW-0472">Membrane</keyword>
<name>A0ABN5V9T2_9ACTN</name>
<accession>A0ABN5V9T2</accession>
<organism evidence="2 3">
    <name type="scientific">Streptomyces graminofaciens</name>
    <dbReference type="NCBI Taxonomy" id="68212"/>
    <lineage>
        <taxon>Bacteria</taxon>
        <taxon>Bacillati</taxon>
        <taxon>Actinomycetota</taxon>
        <taxon>Actinomycetes</taxon>
        <taxon>Kitasatosporales</taxon>
        <taxon>Streptomycetaceae</taxon>
        <taxon>Streptomyces</taxon>
    </lineage>
</organism>
<dbReference type="EMBL" id="AP018448">
    <property type="protein sequence ID" value="BBC30055.1"/>
    <property type="molecule type" value="Genomic_DNA"/>
</dbReference>
<reference evidence="2 3" key="2">
    <citation type="journal article" date="2023" name="ChemBioChem">
        <title>Acyltransferase Domain Exchange between Two Independent Type I Polyketide Synthases in the Same Producer Strain of Macrolide Antibiotics.</title>
        <authorList>
            <person name="Kudo F."/>
            <person name="Kishikawa K."/>
            <person name="Tsuboi K."/>
            <person name="Kido T."/>
            <person name="Usui T."/>
            <person name="Hashimoto J."/>
            <person name="Shin-Ya K."/>
            <person name="Miyanaga A."/>
            <person name="Eguchi T."/>
        </authorList>
    </citation>
    <scope>NUCLEOTIDE SEQUENCE [LARGE SCALE GENOMIC DNA]</scope>
    <source>
        <strain evidence="2 3">A-8890</strain>
    </source>
</reference>
<keyword evidence="3" id="KW-1185">Reference proteome</keyword>
<evidence type="ECO:0000313" key="2">
    <source>
        <dbReference type="EMBL" id="BBC30055.1"/>
    </source>
</evidence>
<keyword evidence="1" id="KW-1133">Transmembrane helix</keyword>
<sequence>MTGRLITALPALIYAAAILALAISAIIRSLRNANQLIDDICNQPGEENPQP</sequence>
<feature type="transmembrane region" description="Helical" evidence="1">
    <location>
        <begin position="6"/>
        <end position="27"/>
    </location>
</feature>
<proteinExistence type="predicted"/>
<dbReference type="RefSeq" id="WP_286248368.1">
    <property type="nucleotide sequence ID" value="NZ_AP018448.1"/>
</dbReference>
<reference evidence="2 3" key="1">
    <citation type="journal article" date="2010" name="ChemBioChem">
        <title>Cloning and characterization of the biosynthetic gene cluster of 16-membered macrolide antibiotic FD-891: involvement of a dual functional cytochrome P450 monooxygenase catalyzing epoxidation and hydroxylation.</title>
        <authorList>
            <person name="Kudo F."/>
            <person name="Motegi A."/>
            <person name="Mizoue K."/>
            <person name="Eguchi T."/>
        </authorList>
    </citation>
    <scope>NUCLEOTIDE SEQUENCE [LARGE SCALE GENOMIC DNA]</scope>
    <source>
        <strain evidence="2 3">A-8890</strain>
    </source>
</reference>
<evidence type="ECO:0000313" key="3">
    <source>
        <dbReference type="Proteomes" id="UP001321542"/>
    </source>
</evidence>
<keyword evidence="1" id="KW-0812">Transmembrane</keyword>
<dbReference type="Proteomes" id="UP001321542">
    <property type="component" value="Chromosome"/>
</dbReference>